<name>A0A014PKQ7_9HYPO</name>
<gene>
    <name evidence="2" type="ORF">X797_010551</name>
</gene>
<protein>
    <submittedName>
        <fullName evidence="2">Uncharacterized protein</fullName>
    </submittedName>
</protein>
<evidence type="ECO:0000313" key="3">
    <source>
        <dbReference type="Proteomes" id="UP000030151"/>
    </source>
</evidence>
<dbReference type="Proteomes" id="UP000030151">
    <property type="component" value="Unassembled WGS sequence"/>
</dbReference>
<feature type="chain" id="PRO_5001474805" evidence="1">
    <location>
        <begin position="17"/>
        <end position="108"/>
    </location>
</feature>
<proteinExistence type="predicted"/>
<evidence type="ECO:0000256" key="1">
    <source>
        <dbReference type="SAM" id="SignalP"/>
    </source>
</evidence>
<keyword evidence="1" id="KW-0732">Signal</keyword>
<feature type="signal peptide" evidence="1">
    <location>
        <begin position="1"/>
        <end position="16"/>
    </location>
</feature>
<comment type="caution">
    <text evidence="2">The sequence shown here is derived from an EMBL/GenBank/DDBJ whole genome shotgun (WGS) entry which is preliminary data.</text>
</comment>
<sequence length="108" mass="11617">MLALSFLLSAAAGVNAMLGSDIKPVKISNTTYICPTDCTYGGRLYQRVGNSCLESEIVVSSDWGSEDFYACNGTSPEGWHERPNDGGASECHVFQSIPNDSDVCDSER</sequence>
<accession>A0A014PKQ7</accession>
<reference evidence="2 3" key="1">
    <citation type="submission" date="2014-02" db="EMBL/GenBank/DDBJ databases">
        <title>The genome sequence of the entomopathogenic fungus Metarhizium robertsii ARSEF 2575.</title>
        <authorList>
            <person name="Giuliano Garisto Donzelli B."/>
            <person name="Roe B.A."/>
            <person name="Macmil S.L."/>
            <person name="Krasnoff S.B."/>
            <person name="Gibson D.M."/>
        </authorList>
    </citation>
    <scope>NUCLEOTIDE SEQUENCE [LARGE SCALE GENOMIC DNA]</scope>
    <source>
        <strain evidence="2 3">ARSEF 2575</strain>
    </source>
</reference>
<organism evidence="2 3">
    <name type="scientific">Metarhizium robertsii</name>
    <dbReference type="NCBI Taxonomy" id="568076"/>
    <lineage>
        <taxon>Eukaryota</taxon>
        <taxon>Fungi</taxon>
        <taxon>Dikarya</taxon>
        <taxon>Ascomycota</taxon>
        <taxon>Pezizomycotina</taxon>
        <taxon>Sordariomycetes</taxon>
        <taxon>Hypocreomycetidae</taxon>
        <taxon>Hypocreales</taxon>
        <taxon>Clavicipitaceae</taxon>
        <taxon>Metarhizium</taxon>
    </lineage>
</organism>
<dbReference type="HOGENOM" id="CLU_2197576_0_0_1"/>
<evidence type="ECO:0000313" key="2">
    <source>
        <dbReference type="EMBL" id="EXU96433.1"/>
    </source>
</evidence>
<dbReference type="EMBL" id="JELW01000050">
    <property type="protein sequence ID" value="EXU96433.1"/>
    <property type="molecule type" value="Genomic_DNA"/>
</dbReference>
<dbReference type="AlphaFoldDB" id="A0A014PKQ7"/>